<dbReference type="Gene3D" id="3.40.50.300">
    <property type="entry name" value="P-loop containing nucleotide triphosphate hydrolases"/>
    <property type="match status" value="1"/>
</dbReference>
<gene>
    <name evidence="1" type="ORF">DSLASN_10280</name>
</gene>
<dbReference type="Proteomes" id="UP001320148">
    <property type="component" value="Chromosome"/>
</dbReference>
<reference evidence="1 2" key="1">
    <citation type="submission" date="2021-02" db="EMBL/GenBank/DDBJ databases">
        <title>Complete genome of Desulfoluna sp. strain ASN36.</title>
        <authorList>
            <person name="Takahashi A."/>
            <person name="Kojima H."/>
            <person name="Fukui M."/>
        </authorList>
    </citation>
    <scope>NUCLEOTIDE SEQUENCE [LARGE SCALE GENOMIC DNA]</scope>
    <source>
        <strain evidence="1 2">ASN36</strain>
    </source>
</reference>
<dbReference type="RefSeq" id="WP_236891645.1">
    <property type="nucleotide sequence ID" value="NZ_AP024488.1"/>
</dbReference>
<dbReference type="InterPro" id="IPR027417">
    <property type="entry name" value="P-loop_NTPase"/>
</dbReference>
<dbReference type="Pfam" id="PF13189">
    <property type="entry name" value="Cytidylate_kin2"/>
    <property type="match status" value="1"/>
</dbReference>
<dbReference type="EMBL" id="AP024488">
    <property type="protein sequence ID" value="BCS95396.1"/>
    <property type="molecule type" value="Genomic_DNA"/>
</dbReference>
<organism evidence="1 2">
    <name type="scientific">Desulfoluna limicola</name>
    <dbReference type="NCBI Taxonomy" id="2810562"/>
    <lineage>
        <taxon>Bacteria</taxon>
        <taxon>Pseudomonadati</taxon>
        <taxon>Thermodesulfobacteriota</taxon>
        <taxon>Desulfobacteria</taxon>
        <taxon>Desulfobacterales</taxon>
        <taxon>Desulfolunaceae</taxon>
        <taxon>Desulfoluna</taxon>
    </lineage>
</organism>
<protein>
    <recommendedName>
        <fullName evidence="3">Cytidylate kinase</fullName>
    </recommendedName>
</protein>
<evidence type="ECO:0008006" key="3">
    <source>
        <dbReference type="Google" id="ProtNLM"/>
    </source>
</evidence>
<name>A0ABM7PDV2_9BACT</name>
<sequence length="268" mass="30221">MTIVSISRGCDSWGDAVAQEVAERMGYACISRDIVFDASEIFDVEQPKLIRAIQDAPTLLDRFTKEKERYVAYVRAALLKFLQEDDVVYHGLAGHFFIADLPQILKVRIVADLEDRIRLDMARQNVTRDEARKKILENDIERRKWGQYLFGVDTTDPSLYDLVIHIQGLSVLDAADIICDTIRMPRYRTTPKRSRVLKNLALAAEVDAMLVHVVPKVQSVAQDGDVTITVTLGEISADPVIRDIRESVKTVKGIRSITVCTAPAMEYN</sequence>
<accession>A0ABM7PDV2</accession>
<proteinExistence type="predicted"/>
<evidence type="ECO:0000313" key="2">
    <source>
        <dbReference type="Proteomes" id="UP001320148"/>
    </source>
</evidence>
<evidence type="ECO:0000313" key="1">
    <source>
        <dbReference type="EMBL" id="BCS95396.1"/>
    </source>
</evidence>
<keyword evidence="2" id="KW-1185">Reference proteome</keyword>